<evidence type="ECO:0000256" key="1">
    <source>
        <dbReference type="SAM" id="SignalP"/>
    </source>
</evidence>
<proteinExistence type="predicted"/>
<protein>
    <submittedName>
        <fullName evidence="2">Uncharacterized protein</fullName>
    </submittedName>
</protein>
<sequence length="272" mass="29349">MVSMVSIRIRPTFLAVAVLFVVLVVTRAAIVPQQQQLSTVVRSGETTLSFRSLGSSRPGDSIRYLQNVTDDIDVQNNVTADDVQCRNDSDKFLDANPSIREGLENNDDPILEQLIAPSNGAIVALYMIFLPGPMHATGPICQDAGGILAKSGQWEFQCVLDEASLVQLELGNATVNADYVYLNNFEACFANTEACNNIQSSGSLLSSYFEASLGWDCKAITEVGYDFDDMSSAKKDDPRSWSAGTLHHPWTVRTLAALLAIPAAVGIAVTAL</sequence>
<evidence type="ECO:0000313" key="2">
    <source>
        <dbReference type="EMBL" id="OEU17947.1"/>
    </source>
</evidence>
<dbReference type="EMBL" id="KV784357">
    <property type="protein sequence ID" value="OEU17947.1"/>
    <property type="molecule type" value="Genomic_DNA"/>
</dbReference>
<dbReference type="Proteomes" id="UP000095751">
    <property type="component" value="Unassembled WGS sequence"/>
</dbReference>
<accession>A0A1E7FII4</accession>
<keyword evidence="3" id="KW-1185">Reference proteome</keyword>
<feature type="chain" id="PRO_5009193125" evidence="1">
    <location>
        <begin position="29"/>
        <end position="272"/>
    </location>
</feature>
<evidence type="ECO:0000313" key="3">
    <source>
        <dbReference type="Proteomes" id="UP000095751"/>
    </source>
</evidence>
<dbReference type="AlphaFoldDB" id="A0A1E7FII4"/>
<dbReference type="InParanoid" id="A0A1E7FII4"/>
<name>A0A1E7FII4_9STRA</name>
<gene>
    <name evidence="2" type="ORF">FRACYDRAFT_238378</name>
</gene>
<dbReference type="KEGG" id="fcy:FRACYDRAFT_238378"/>
<organism evidence="2 3">
    <name type="scientific">Fragilariopsis cylindrus CCMP1102</name>
    <dbReference type="NCBI Taxonomy" id="635003"/>
    <lineage>
        <taxon>Eukaryota</taxon>
        <taxon>Sar</taxon>
        <taxon>Stramenopiles</taxon>
        <taxon>Ochrophyta</taxon>
        <taxon>Bacillariophyta</taxon>
        <taxon>Bacillariophyceae</taxon>
        <taxon>Bacillariophycidae</taxon>
        <taxon>Bacillariales</taxon>
        <taxon>Bacillariaceae</taxon>
        <taxon>Fragilariopsis</taxon>
    </lineage>
</organism>
<feature type="signal peptide" evidence="1">
    <location>
        <begin position="1"/>
        <end position="28"/>
    </location>
</feature>
<keyword evidence="1" id="KW-0732">Signal</keyword>
<reference evidence="2 3" key="1">
    <citation type="submission" date="2016-09" db="EMBL/GenBank/DDBJ databases">
        <title>Extensive genetic diversity and differential bi-allelic expression allows diatom success in the polar Southern Ocean.</title>
        <authorList>
            <consortium name="DOE Joint Genome Institute"/>
            <person name="Mock T."/>
            <person name="Otillar R.P."/>
            <person name="Strauss J."/>
            <person name="Dupont C."/>
            <person name="Frickenhaus S."/>
            <person name="Maumus F."/>
            <person name="Mcmullan M."/>
            <person name="Sanges R."/>
            <person name="Schmutz J."/>
            <person name="Toseland A."/>
            <person name="Valas R."/>
            <person name="Veluchamy A."/>
            <person name="Ward B.J."/>
            <person name="Allen A."/>
            <person name="Barry K."/>
            <person name="Falciatore A."/>
            <person name="Ferrante M."/>
            <person name="Fortunato A.E."/>
            <person name="Gloeckner G."/>
            <person name="Gruber A."/>
            <person name="Hipkin R."/>
            <person name="Janech M."/>
            <person name="Kroth P."/>
            <person name="Leese F."/>
            <person name="Lindquist E."/>
            <person name="Lyon B.R."/>
            <person name="Martin J."/>
            <person name="Mayer C."/>
            <person name="Parker M."/>
            <person name="Quesneville H."/>
            <person name="Raymond J."/>
            <person name="Uhlig C."/>
            <person name="Valentin K.U."/>
            <person name="Worden A.Z."/>
            <person name="Armbrust E.V."/>
            <person name="Bowler C."/>
            <person name="Green B."/>
            <person name="Moulton V."/>
            <person name="Van Oosterhout C."/>
            <person name="Grigoriev I."/>
        </authorList>
    </citation>
    <scope>NUCLEOTIDE SEQUENCE [LARGE SCALE GENOMIC DNA]</scope>
    <source>
        <strain evidence="2 3">CCMP1102</strain>
    </source>
</reference>